<keyword evidence="5" id="KW-1185">Reference proteome</keyword>
<organism evidence="4 5">
    <name type="scientific">Cannabis sativa</name>
    <name type="common">Hemp</name>
    <name type="synonym">Marijuana</name>
    <dbReference type="NCBI Taxonomy" id="3483"/>
    <lineage>
        <taxon>Eukaryota</taxon>
        <taxon>Viridiplantae</taxon>
        <taxon>Streptophyta</taxon>
        <taxon>Embryophyta</taxon>
        <taxon>Tracheophyta</taxon>
        <taxon>Spermatophyta</taxon>
        <taxon>Magnoliopsida</taxon>
        <taxon>eudicotyledons</taxon>
        <taxon>Gunneridae</taxon>
        <taxon>Pentapetalae</taxon>
        <taxon>rosids</taxon>
        <taxon>fabids</taxon>
        <taxon>Rosales</taxon>
        <taxon>Cannabaceae</taxon>
        <taxon>Cannabis</taxon>
    </lineage>
</organism>
<proteinExistence type="predicted"/>
<dbReference type="InterPro" id="IPR043502">
    <property type="entry name" value="DNA/RNA_pol_sf"/>
</dbReference>
<feature type="region of interest" description="Disordered" evidence="1">
    <location>
        <begin position="1"/>
        <end position="26"/>
    </location>
</feature>
<dbReference type="Proteomes" id="UP000596661">
    <property type="component" value="Chromosome 9"/>
</dbReference>
<dbReference type="EMBL" id="UZAU01000722">
    <property type="status" value="NOT_ANNOTATED_CDS"/>
    <property type="molecule type" value="Genomic_DNA"/>
</dbReference>
<dbReference type="EnsemblPlants" id="evm.model.09.303">
    <property type="protein sequence ID" value="cds.evm.model.09.303"/>
    <property type="gene ID" value="evm.TU.09.303"/>
</dbReference>
<feature type="domain" description="DUF4283" evidence="3">
    <location>
        <begin position="142"/>
        <end position="217"/>
    </location>
</feature>
<evidence type="ECO:0000256" key="1">
    <source>
        <dbReference type="SAM" id="MobiDB-lite"/>
    </source>
</evidence>
<dbReference type="InterPro" id="IPR000477">
    <property type="entry name" value="RT_dom"/>
</dbReference>
<protein>
    <recommendedName>
        <fullName evidence="6">Reverse transcriptase domain-containing protein</fullName>
    </recommendedName>
</protein>
<reference evidence="4" key="2">
    <citation type="submission" date="2021-03" db="UniProtKB">
        <authorList>
            <consortium name="EnsemblPlants"/>
        </authorList>
    </citation>
    <scope>IDENTIFICATION</scope>
</reference>
<name>A0A803QFQ2_CANSA</name>
<dbReference type="Pfam" id="PF14111">
    <property type="entry name" value="DUF4283"/>
    <property type="match status" value="1"/>
</dbReference>
<dbReference type="PANTHER" id="PTHR33116:SF84">
    <property type="entry name" value="RNA-DIRECTED DNA POLYMERASE"/>
    <property type="match status" value="1"/>
</dbReference>
<reference evidence="4" key="1">
    <citation type="submission" date="2018-11" db="EMBL/GenBank/DDBJ databases">
        <authorList>
            <person name="Grassa J C."/>
        </authorList>
    </citation>
    <scope>NUCLEOTIDE SEQUENCE [LARGE SCALE GENOMIC DNA]</scope>
</reference>
<accession>A0A803QFQ2</accession>
<evidence type="ECO:0008006" key="6">
    <source>
        <dbReference type="Google" id="ProtNLM"/>
    </source>
</evidence>
<feature type="domain" description="Reverse transcriptase" evidence="2">
    <location>
        <begin position="623"/>
        <end position="758"/>
    </location>
</feature>
<evidence type="ECO:0000259" key="3">
    <source>
        <dbReference type="Pfam" id="PF14111"/>
    </source>
</evidence>
<dbReference type="InterPro" id="IPR025558">
    <property type="entry name" value="DUF4283"/>
</dbReference>
<dbReference type="Gramene" id="evm.model.09.303">
    <property type="protein sequence ID" value="cds.evm.model.09.303"/>
    <property type="gene ID" value="evm.TU.09.303"/>
</dbReference>
<evidence type="ECO:0000313" key="5">
    <source>
        <dbReference type="Proteomes" id="UP000596661"/>
    </source>
</evidence>
<dbReference type="CDD" id="cd01650">
    <property type="entry name" value="RT_nLTR_like"/>
    <property type="match status" value="1"/>
</dbReference>
<dbReference type="AlphaFoldDB" id="A0A803QFQ2"/>
<dbReference type="OMA" id="CAGIGHE"/>
<evidence type="ECO:0000259" key="2">
    <source>
        <dbReference type="Pfam" id="PF00078"/>
    </source>
</evidence>
<evidence type="ECO:0000313" key="4">
    <source>
        <dbReference type="EnsemblPlants" id="cds.evm.model.09.303"/>
    </source>
</evidence>
<dbReference type="SUPFAM" id="SSF56672">
    <property type="entry name" value="DNA/RNA polymerases"/>
    <property type="match status" value="1"/>
</dbReference>
<sequence length="1131" mass="129591">MAKRAQSAGKVKAKSKKTGPSSSDRVIKTRSMDEILGIQELEVPEAFEPMEQYRELPSPVANEAFQRSEFQQEFSVWLDVANKASQDVSIGKNPSLPILRASVVQNLETTFKGSELKSEEKVQGSKNKVKIEFADIEDELNYWQPSLVCYVIGANPPINILDGFVRRIWKDSMVKVGLLAKGIFIIRFQNMELRDKVMQQGYVFFDRKPMVMKPWNPIDDFTKEAVTYVPTWIQLKGLDIKYWGETSLFKIVSQIGDPLQVDNITKNRDRLQYPRILVQVSLSQEFPSSISFTDEFDHDIDLEVKYEWIPLVCYHCAGIGHETSNFFTWNNKQKPDERVFSKIDRALVNLEWMESFVDSEAVFLPEGYDDKVAQSWNQPIMGTKMFRVVTKLRRLKQVLKDINNEGFSDIHKAEILSREALAEAQKELSTDPLNGEKMKIEQEASRNYIEIHKAYSLFLTQKAKVSWLKYGDENSALFHASIKARRNHNKIFSIEDEKGNWCDTADRVQQAFLEYYTGLLGSSLDHRRKVNQSIIDLGAKLNESHKRMSITEYTPSEVKEALFAIPGTKSPGPDGFGSGFFQDNWQLVGSEVEEAVLSFLNSGKILKEINATTITLIPKLTCPKSVADFRPISCCNVLYKIATKMICNRLRTIFPDLIADNQGGFVHGRFIAHNVLVCQDLVRLYGRKNCKPSCMIKIDLRKAYDTIEWDFIEEMMIALEFPVQFISLVMNCIRTPKFSLLLNGSINGDFISIMLMLKGLKLFSTTSGLLPNEQKTAIYCSGMADGDVQRILEASKFKRSSLPFRYLGTPICSRKISKAECQELLEKMVSRIRAWSTRNISYMGRVTLINAVLISIHTYWAQIMILPKKLLKDIEATCRSFLWKGIQGGAGPGLIAWDAICNTKNSGGLGFRNIQQWNIAALGRYVWDIASKKDCLFVRWIHSVYLKDQQWWEYDAPNDCSWYWKKVVGVKNRLKEKIGAASFLMQQYTIQVGSARNNLKPGCHGEQMQIQSTTCFETLRTTKPYQQLRRSMLKVVLAGLVYHIWEARNDVLWNQKVRLVTAVVKQYIYFHRTHRRGKKMILDVINGHICCRIQARSQLKDYQICCYLSPAIVQACFQNLTTYLEAPAKRC</sequence>
<dbReference type="PANTHER" id="PTHR33116">
    <property type="entry name" value="REVERSE TRANSCRIPTASE ZINC-BINDING DOMAIN-CONTAINING PROTEIN-RELATED-RELATED"/>
    <property type="match status" value="1"/>
</dbReference>
<dbReference type="Pfam" id="PF00078">
    <property type="entry name" value="RVT_1"/>
    <property type="match status" value="1"/>
</dbReference>